<dbReference type="Gene3D" id="2.60.220.50">
    <property type="match status" value="1"/>
</dbReference>
<comment type="caution">
    <text evidence="6">The sequence shown here is derived from an EMBL/GenBank/DDBJ whole genome shotgun (WGS) entry which is preliminary data.</text>
</comment>
<feature type="domain" description="G-protein coupled receptors family 2 profile 1" evidence="4">
    <location>
        <begin position="88"/>
        <end position="145"/>
    </location>
</feature>
<gene>
    <name evidence="6" type="ORF">L9F63_019579</name>
</gene>
<reference evidence="6" key="1">
    <citation type="journal article" date="2023" name="IScience">
        <title>Live-bearing cockroach genome reveals convergent evolutionary mechanisms linked to viviparity in insects and beyond.</title>
        <authorList>
            <person name="Fouks B."/>
            <person name="Harrison M.C."/>
            <person name="Mikhailova A.A."/>
            <person name="Marchal E."/>
            <person name="English S."/>
            <person name="Carruthers M."/>
            <person name="Jennings E.C."/>
            <person name="Chiamaka E.L."/>
            <person name="Frigard R.A."/>
            <person name="Pippel M."/>
            <person name="Attardo G.M."/>
            <person name="Benoit J.B."/>
            <person name="Bornberg-Bauer E."/>
            <person name="Tobe S.S."/>
        </authorList>
    </citation>
    <scope>NUCLEOTIDE SEQUENCE</scope>
    <source>
        <strain evidence="6">Stay&amp;Tobe</strain>
    </source>
</reference>
<feature type="compositionally biased region" description="Polar residues" evidence="2">
    <location>
        <begin position="1006"/>
        <end position="1019"/>
    </location>
</feature>
<sequence length="1128" mass="125784">GRSVNIKCMSPNDQRHEKFGYNWTKNKILLRMVPGVEVWEDLHPAGSILKIYNAQRSAEYTCTVHGSVANEAKSVYVEVVNRTVVPLCSEEHMLGISWPETGPDLDAFQDCPIHYLGVARRRCSLRDTYTPKWELPDFSSCVSDTVEYIYNNFLSLSLGYENTTGPETISACLRYLLQHSSFYPGEGEVVLDLLQDVIHYMNFTEDNESLIASAHNFYKIINILLETNNSIISSKKIILLQELVKTEALLWGSLLTTNTNYAHVNFSSLALHIALLENSMYKLHLNTTSMFANKLDVRIESPNTDTFGNGTFSIIVILYKNLTEFLPVRYIAKLRDGDEMEFEINSRVVTVEVGRDGHRFVPSKGVFHVDLEFEHTVIDYNTEQWNISCGVTYVAASDHSWDLASCITTTVNTNLTKCSCDKPGTYAALLTTKSSRVPHSVPQHYHTIVLVGCVCCLVQTMFTLFLLLPYWWHHRTCLIFLKLQCCTATSGAMGVFIYAVRDSIPKTTFPYVTTSLEAFLLIGMSSHLSKMMIVYTEVVQIPKVRHMKQTVVSIITGVPVLAVLCNHLAHHSTGWQLKSWWLLCGTMLFNIFIASAVIMMVLFVFLYFTVMRRLRLLSSKSTIGNKAIGRRVGLLRRAGIIFFVMVVMEASSIFYINVPDSTCHYIFSLTSALLGFTIFLCYILKSETPLHIQVLRKLKLESTPEDEYSSESVNSPLRFFTKQEGDAESEGPPPRPGSSLNLHSGVGGDEDDDGDATEGLLMVETTNKCYQRTPPSEGAPSTIETFVHSVEGSVEDCGVTSGSTRVLYRGTERLLMQADGSNIDLESYHNSPRKYKQLPEKDMFSEYVEQDVGLPAVDEQVLSGNGDQWRFVRGYYHNGASPASGAMSIPKPEPAQCYIREQTPPPAGVSTTQQEILTTRVCVELGVITAPRQLGDRQGDNTGPMLDAPAIVLCSVDVEPCHRGVLELAEMTAAVETNACRVNGGPLLMATEEQEQMKEVIKSDVDNSQPDGQEVSPQRTDIKEEIPCSSVERKQPEGREKPQPVISVTPSLEVEDDMMDRISHDLDYLLNRKCPQNNGSALSVPTFTRKTSKPPATSVRSHIQEEEEEETSVIPGESTASDNIAGKS</sequence>
<feature type="transmembrane region" description="Helical" evidence="3">
    <location>
        <begin position="550"/>
        <end position="569"/>
    </location>
</feature>
<dbReference type="InterPro" id="IPR051587">
    <property type="entry name" value="Adhesion_GPCR"/>
</dbReference>
<dbReference type="GO" id="GO:0016020">
    <property type="term" value="C:membrane"/>
    <property type="evidence" value="ECO:0007669"/>
    <property type="project" value="InterPro"/>
</dbReference>
<dbReference type="GO" id="GO:0007189">
    <property type="term" value="P:adenylate cyclase-activating G protein-coupled receptor signaling pathway"/>
    <property type="evidence" value="ECO:0007669"/>
    <property type="project" value="TreeGrafter"/>
</dbReference>
<dbReference type="PROSITE" id="PS50227">
    <property type="entry name" value="G_PROTEIN_RECEP_F2_3"/>
    <property type="match status" value="1"/>
</dbReference>
<feature type="non-terminal residue" evidence="6">
    <location>
        <position position="1128"/>
    </location>
</feature>
<proteinExistence type="predicted"/>
<dbReference type="InterPro" id="IPR046338">
    <property type="entry name" value="GAIN_dom_sf"/>
</dbReference>
<feature type="transmembrane region" description="Helical" evidence="3">
    <location>
        <begin position="589"/>
        <end position="610"/>
    </location>
</feature>
<keyword evidence="3" id="KW-0812">Transmembrane</keyword>
<dbReference type="PANTHER" id="PTHR45813">
    <property type="entry name" value="IG-LIKE DOMAIN-CONTAINING PROTEIN"/>
    <property type="match status" value="1"/>
</dbReference>
<feature type="compositionally biased region" description="Basic and acidic residues" evidence="2">
    <location>
        <begin position="1020"/>
        <end position="1042"/>
    </location>
</feature>
<dbReference type="PROSITE" id="PS50835">
    <property type="entry name" value="IG_LIKE"/>
    <property type="match status" value="1"/>
</dbReference>
<dbReference type="AlphaFoldDB" id="A0AAD8EEH7"/>
<dbReference type="InterPro" id="IPR007110">
    <property type="entry name" value="Ig-like_dom"/>
</dbReference>
<evidence type="ECO:0000259" key="4">
    <source>
        <dbReference type="PROSITE" id="PS50227"/>
    </source>
</evidence>
<feature type="domain" description="Ig-like" evidence="5">
    <location>
        <begin position="1"/>
        <end position="78"/>
    </location>
</feature>
<name>A0AAD8EEH7_DIPPU</name>
<keyword evidence="1" id="KW-0325">Glycoprotein</keyword>
<evidence type="ECO:0000313" key="6">
    <source>
        <dbReference type="EMBL" id="KAJ9586827.1"/>
    </source>
</evidence>
<evidence type="ECO:0000256" key="1">
    <source>
        <dbReference type="ARBA" id="ARBA00023180"/>
    </source>
</evidence>
<feature type="transmembrane region" description="Helical" evidence="3">
    <location>
        <begin position="664"/>
        <end position="684"/>
    </location>
</feature>
<feature type="region of interest" description="Disordered" evidence="2">
    <location>
        <begin position="1073"/>
        <end position="1128"/>
    </location>
</feature>
<feature type="compositionally biased region" description="Polar residues" evidence="2">
    <location>
        <begin position="1074"/>
        <end position="1101"/>
    </location>
</feature>
<dbReference type="Proteomes" id="UP001233999">
    <property type="component" value="Unassembled WGS sequence"/>
</dbReference>
<keyword evidence="7" id="KW-1185">Reference proteome</keyword>
<dbReference type="Gene3D" id="4.10.1240.10">
    <property type="entry name" value="GPCR, family 2, extracellular hormone receptor domain"/>
    <property type="match status" value="1"/>
</dbReference>
<keyword evidence="3" id="KW-1133">Transmembrane helix</keyword>
<keyword evidence="3" id="KW-0472">Membrane</keyword>
<feature type="transmembrane region" description="Helical" evidence="3">
    <location>
        <begin position="638"/>
        <end position="658"/>
    </location>
</feature>
<feature type="transmembrane region" description="Helical" evidence="3">
    <location>
        <begin position="445"/>
        <end position="467"/>
    </location>
</feature>
<evidence type="ECO:0000313" key="7">
    <source>
        <dbReference type="Proteomes" id="UP001233999"/>
    </source>
</evidence>
<feature type="transmembrane region" description="Helical" evidence="3">
    <location>
        <begin position="479"/>
        <end position="499"/>
    </location>
</feature>
<accession>A0AAD8EEH7</accession>
<evidence type="ECO:0000259" key="5">
    <source>
        <dbReference type="PROSITE" id="PS50835"/>
    </source>
</evidence>
<organism evidence="6 7">
    <name type="scientific">Diploptera punctata</name>
    <name type="common">Pacific beetle cockroach</name>
    <dbReference type="NCBI Taxonomy" id="6984"/>
    <lineage>
        <taxon>Eukaryota</taxon>
        <taxon>Metazoa</taxon>
        <taxon>Ecdysozoa</taxon>
        <taxon>Arthropoda</taxon>
        <taxon>Hexapoda</taxon>
        <taxon>Insecta</taxon>
        <taxon>Pterygota</taxon>
        <taxon>Neoptera</taxon>
        <taxon>Polyneoptera</taxon>
        <taxon>Dictyoptera</taxon>
        <taxon>Blattodea</taxon>
        <taxon>Blaberoidea</taxon>
        <taxon>Blaberidae</taxon>
        <taxon>Diplopterinae</taxon>
        <taxon>Diploptera</taxon>
    </lineage>
</organism>
<dbReference type="InterPro" id="IPR036445">
    <property type="entry name" value="GPCR_2_extracell_dom_sf"/>
</dbReference>
<evidence type="ECO:0000256" key="3">
    <source>
        <dbReference type="SAM" id="Phobius"/>
    </source>
</evidence>
<dbReference type="PANTHER" id="PTHR45813:SF8">
    <property type="entry name" value="IG-LIKE DOMAIN-CONTAINING PROTEIN"/>
    <property type="match status" value="1"/>
</dbReference>
<feature type="region of interest" description="Disordered" evidence="2">
    <location>
        <begin position="1000"/>
        <end position="1052"/>
    </location>
</feature>
<dbReference type="GO" id="GO:0004930">
    <property type="term" value="F:G protein-coupled receptor activity"/>
    <property type="evidence" value="ECO:0007669"/>
    <property type="project" value="InterPro"/>
</dbReference>
<protein>
    <submittedName>
        <fullName evidence="6">Uncharacterized protein</fullName>
    </submittedName>
</protein>
<evidence type="ECO:0000256" key="2">
    <source>
        <dbReference type="SAM" id="MobiDB-lite"/>
    </source>
</evidence>
<dbReference type="InterPro" id="IPR001879">
    <property type="entry name" value="GPCR_2_extracellular_dom"/>
</dbReference>
<reference evidence="6" key="2">
    <citation type="submission" date="2023-05" db="EMBL/GenBank/DDBJ databases">
        <authorList>
            <person name="Fouks B."/>
        </authorList>
    </citation>
    <scope>NUCLEOTIDE SEQUENCE</scope>
    <source>
        <strain evidence="6">Stay&amp;Tobe</strain>
        <tissue evidence="6">Testes</tissue>
    </source>
</reference>
<dbReference type="EMBL" id="JASPKZ010006835">
    <property type="protein sequence ID" value="KAJ9586827.1"/>
    <property type="molecule type" value="Genomic_DNA"/>
</dbReference>
<feature type="region of interest" description="Disordered" evidence="2">
    <location>
        <begin position="723"/>
        <end position="756"/>
    </location>
</feature>